<dbReference type="AlphaFoldDB" id="A0A2Z7AMA4"/>
<keyword evidence="2" id="KW-1185">Reference proteome</keyword>
<name>A0A2Z7AMA4_9LAMI</name>
<proteinExistence type="predicted"/>
<evidence type="ECO:0000313" key="1">
    <source>
        <dbReference type="EMBL" id="KZV22843.1"/>
    </source>
</evidence>
<accession>A0A2Z7AMA4</accession>
<protein>
    <submittedName>
        <fullName evidence="1">Uncharacterized protein</fullName>
    </submittedName>
</protein>
<dbReference type="Proteomes" id="UP000250235">
    <property type="component" value="Unassembled WGS sequence"/>
</dbReference>
<organism evidence="1 2">
    <name type="scientific">Dorcoceras hygrometricum</name>
    <dbReference type="NCBI Taxonomy" id="472368"/>
    <lineage>
        <taxon>Eukaryota</taxon>
        <taxon>Viridiplantae</taxon>
        <taxon>Streptophyta</taxon>
        <taxon>Embryophyta</taxon>
        <taxon>Tracheophyta</taxon>
        <taxon>Spermatophyta</taxon>
        <taxon>Magnoliopsida</taxon>
        <taxon>eudicotyledons</taxon>
        <taxon>Gunneridae</taxon>
        <taxon>Pentapetalae</taxon>
        <taxon>asterids</taxon>
        <taxon>lamiids</taxon>
        <taxon>Lamiales</taxon>
        <taxon>Gesneriaceae</taxon>
        <taxon>Didymocarpoideae</taxon>
        <taxon>Trichosporeae</taxon>
        <taxon>Loxocarpinae</taxon>
        <taxon>Dorcoceras</taxon>
    </lineage>
</organism>
<evidence type="ECO:0000313" key="2">
    <source>
        <dbReference type="Proteomes" id="UP000250235"/>
    </source>
</evidence>
<dbReference type="EMBL" id="KV014048">
    <property type="protein sequence ID" value="KZV22843.1"/>
    <property type="molecule type" value="Genomic_DNA"/>
</dbReference>
<reference evidence="1 2" key="1">
    <citation type="journal article" date="2015" name="Proc. Natl. Acad. Sci. U.S.A.">
        <title>The resurrection genome of Boea hygrometrica: A blueprint for survival of dehydration.</title>
        <authorList>
            <person name="Xiao L."/>
            <person name="Yang G."/>
            <person name="Zhang L."/>
            <person name="Yang X."/>
            <person name="Zhao S."/>
            <person name="Ji Z."/>
            <person name="Zhou Q."/>
            <person name="Hu M."/>
            <person name="Wang Y."/>
            <person name="Chen M."/>
            <person name="Xu Y."/>
            <person name="Jin H."/>
            <person name="Xiao X."/>
            <person name="Hu G."/>
            <person name="Bao F."/>
            <person name="Hu Y."/>
            <person name="Wan P."/>
            <person name="Li L."/>
            <person name="Deng X."/>
            <person name="Kuang T."/>
            <person name="Xiang C."/>
            <person name="Zhu J.K."/>
            <person name="Oliver M.J."/>
            <person name="He Y."/>
        </authorList>
    </citation>
    <scope>NUCLEOTIDE SEQUENCE [LARGE SCALE GENOMIC DNA]</scope>
    <source>
        <strain evidence="2">cv. XS01</strain>
    </source>
</reference>
<sequence length="253" mass="28150">MGIDQLNLHSVQLGYLKILQMGNTDPNNTKQESKYEVKPQYEDLSKQLIMQHAIINAMKCMRAIKDRIAKLVYQLAIISISLHTHTVYQPGNHRSMIFGARTTHQSTSHNVAFNQVINSICQSGSRCMHISPGTANLKPSLTGHDNSAISPGTANLKPSLTGHDNSAAKLLKHNFKTEENTYPKAYTNRGTLGQDFTESVERTGSSRFLKSTVPVSKLVSIGRETQEKFSATNIIQNNGETRWQSTEENHGEQ</sequence>
<gene>
    <name evidence="1" type="ORF">F511_19435</name>
</gene>